<dbReference type="Proteomes" id="UP000236291">
    <property type="component" value="Unassembled WGS sequence"/>
</dbReference>
<evidence type="ECO:0000313" key="3">
    <source>
        <dbReference type="Proteomes" id="UP000236291"/>
    </source>
</evidence>
<feature type="region of interest" description="Disordered" evidence="1">
    <location>
        <begin position="1"/>
        <end position="48"/>
    </location>
</feature>
<proteinExistence type="predicted"/>
<dbReference type="EMBL" id="ASHM01012270">
    <property type="protein sequence ID" value="PNX94220.1"/>
    <property type="molecule type" value="Genomic_DNA"/>
</dbReference>
<protein>
    <submittedName>
        <fullName evidence="2">Uncharacterized protein</fullName>
    </submittedName>
</protein>
<gene>
    <name evidence="2" type="ORF">L195_g017391</name>
</gene>
<feature type="compositionally biased region" description="Low complexity" evidence="1">
    <location>
        <begin position="14"/>
        <end position="35"/>
    </location>
</feature>
<evidence type="ECO:0000313" key="2">
    <source>
        <dbReference type="EMBL" id="PNX94220.1"/>
    </source>
</evidence>
<comment type="caution">
    <text evidence="2">The sequence shown here is derived from an EMBL/GenBank/DDBJ whole genome shotgun (WGS) entry which is preliminary data.</text>
</comment>
<reference evidence="2 3" key="2">
    <citation type="journal article" date="2017" name="Front. Plant Sci.">
        <title>Gene Classification and Mining of Molecular Markers Useful in Red Clover (Trifolium pratense) Breeding.</title>
        <authorList>
            <person name="Istvanek J."/>
            <person name="Dluhosova J."/>
            <person name="Dluhos P."/>
            <person name="Patkova L."/>
            <person name="Nedelnik J."/>
            <person name="Repkova J."/>
        </authorList>
    </citation>
    <scope>NUCLEOTIDE SEQUENCE [LARGE SCALE GENOMIC DNA]</scope>
    <source>
        <strain evidence="3">cv. Tatra</strain>
        <tissue evidence="2">Young leaves</tissue>
    </source>
</reference>
<accession>A0A2K3MTS5</accession>
<sequence>MIETDQQRHKVRFETPTTTAEREAAAAARNQTETPEVQQCERRQSELTTTAAPTVVERPKTGTTTSKWERGWCGCEGLVHHR</sequence>
<dbReference type="AlphaFoldDB" id="A0A2K3MTS5"/>
<reference evidence="2 3" key="1">
    <citation type="journal article" date="2014" name="Am. J. Bot.">
        <title>Genome assembly and annotation for red clover (Trifolium pratense; Fabaceae).</title>
        <authorList>
            <person name="Istvanek J."/>
            <person name="Jaros M."/>
            <person name="Krenek A."/>
            <person name="Repkova J."/>
        </authorList>
    </citation>
    <scope>NUCLEOTIDE SEQUENCE [LARGE SCALE GENOMIC DNA]</scope>
    <source>
        <strain evidence="3">cv. Tatra</strain>
        <tissue evidence="2">Young leaves</tissue>
    </source>
</reference>
<name>A0A2K3MTS5_TRIPR</name>
<organism evidence="2 3">
    <name type="scientific">Trifolium pratense</name>
    <name type="common">Red clover</name>
    <dbReference type="NCBI Taxonomy" id="57577"/>
    <lineage>
        <taxon>Eukaryota</taxon>
        <taxon>Viridiplantae</taxon>
        <taxon>Streptophyta</taxon>
        <taxon>Embryophyta</taxon>
        <taxon>Tracheophyta</taxon>
        <taxon>Spermatophyta</taxon>
        <taxon>Magnoliopsida</taxon>
        <taxon>eudicotyledons</taxon>
        <taxon>Gunneridae</taxon>
        <taxon>Pentapetalae</taxon>
        <taxon>rosids</taxon>
        <taxon>fabids</taxon>
        <taxon>Fabales</taxon>
        <taxon>Fabaceae</taxon>
        <taxon>Papilionoideae</taxon>
        <taxon>50 kb inversion clade</taxon>
        <taxon>NPAAA clade</taxon>
        <taxon>Hologalegina</taxon>
        <taxon>IRL clade</taxon>
        <taxon>Trifolieae</taxon>
        <taxon>Trifolium</taxon>
    </lineage>
</organism>
<evidence type="ECO:0000256" key="1">
    <source>
        <dbReference type="SAM" id="MobiDB-lite"/>
    </source>
</evidence>